<dbReference type="eggNOG" id="COG3668">
    <property type="taxonomic scope" value="Bacteria"/>
</dbReference>
<keyword evidence="1" id="KW-1277">Toxin-antitoxin system</keyword>
<proteinExistence type="predicted"/>
<dbReference type="Pfam" id="PF05016">
    <property type="entry name" value="ParE_toxin"/>
    <property type="match status" value="1"/>
</dbReference>
<evidence type="ECO:0000313" key="4">
    <source>
        <dbReference type="Proteomes" id="UP000010475"/>
    </source>
</evidence>
<gene>
    <name evidence="3" type="ORF">Cylst_1410</name>
</gene>
<dbReference type="AlphaFoldDB" id="K9WW15"/>
<dbReference type="RefSeq" id="WP_015206953.1">
    <property type="nucleotide sequence ID" value="NC_019757.1"/>
</dbReference>
<evidence type="ECO:0000256" key="1">
    <source>
        <dbReference type="ARBA" id="ARBA00022649"/>
    </source>
</evidence>
<organism evidence="3 4">
    <name type="scientific">Cylindrospermum stagnale PCC 7417</name>
    <dbReference type="NCBI Taxonomy" id="56107"/>
    <lineage>
        <taxon>Bacteria</taxon>
        <taxon>Bacillati</taxon>
        <taxon>Cyanobacteriota</taxon>
        <taxon>Cyanophyceae</taxon>
        <taxon>Nostocales</taxon>
        <taxon>Nostocaceae</taxon>
        <taxon>Cylindrospermum</taxon>
    </lineage>
</organism>
<dbReference type="KEGG" id="csg:Cylst_1410"/>
<dbReference type="Gene3D" id="3.30.2310.20">
    <property type="entry name" value="RelE-like"/>
    <property type="match status" value="1"/>
</dbReference>
<sequence length="114" mass="13315">MKPVIIHTEAIREFDNAIAYYEAQKVGLGLDLLSEVEQALGNIRQNPNLGTQHAIAGVRRYVLQRFPYLVFYVEFEEFIWIMAMARSARWKRSHMEDENQITGKNERLNDTITD</sequence>
<evidence type="ECO:0000313" key="3">
    <source>
        <dbReference type="EMBL" id="AFZ23697.1"/>
    </source>
</evidence>
<feature type="region of interest" description="Disordered" evidence="2">
    <location>
        <begin position="95"/>
        <end position="114"/>
    </location>
</feature>
<dbReference type="Proteomes" id="UP000010475">
    <property type="component" value="Chromosome"/>
</dbReference>
<keyword evidence="4" id="KW-1185">Reference proteome</keyword>
<accession>K9WW15</accession>
<dbReference type="STRING" id="56107.Cylst_1410"/>
<evidence type="ECO:0000256" key="2">
    <source>
        <dbReference type="SAM" id="MobiDB-lite"/>
    </source>
</evidence>
<reference evidence="3 4" key="1">
    <citation type="submission" date="2012-06" db="EMBL/GenBank/DDBJ databases">
        <title>Finished chromosome of genome of Cylindrospermum stagnale PCC 7417.</title>
        <authorList>
            <consortium name="US DOE Joint Genome Institute"/>
            <person name="Gugger M."/>
            <person name="Coursin T."/>
            <person name="Rippka R."/>
            <person name="Tandeau De Marsac N."/>
            <person name="Huntemann M."/>
            <person name="Wei C.-L."/>
            <person name="Han J."/>
            <person name="Detter J.C."/>
            <person name="Han C."/>
            <person name="Tapia R."/>
            <person name="Chen A."/>
            <person name="Kyrpides N."/>
            <person name="Mavromatis K."/>
            <person name="Markowitz V."/>
            <person name="Szeto E."/>
            <person name="Ivanova N."/>
            <person name="Pagani I."/>
            <person name="Pati A."/>
            <person name="Goodwin L."/>
            <person name="Nordberg H.P."/>
            <person name="Cantor M.N."/>
            <person name="Hua S.X."/>
            <person name="Woyke T."/>
            <person name="Kerfeld C.A."/>
        </authorList>
    </citation>
    <scope>NUCLEOTIDE SEQUENCE [LARGE SCALE GENOMIC DNA]</scope>
    <source>
        <strain evidence="3 4">PCC 7417</strain>
    </source>
</reference>
<dbReference type="HOGENOM" id="CLU_147162_7_0_3"/>
<dbReference type="InterPro" id="IPR035093">
    <property type="entry name" value="RelE/ParE_toxin_dom_sf"/>
</dbReference>
<feature type="compositionally biased region" description="Basic and acidic residues" evidence="2">
    <location>
        <begin position="104"/>
        <end position="114"/>
    </location>
</feature>
<protein>
    <submittedName>
        <fullName evidence="3">Plasmid stabilization system protein</fullName>
    </submittedName>
</protein>
<dbReference type="InterPro" id="IPR007712">
    <property type="entry name" value="RelE/ParE_toxin"/>
</dbReference>
<name>K9WW15_9NOST</name>
<dbReference type="EMBL" id="CP003642">
    <property type="protein sequence ID" value="AFZ23697.1"/>
    <property type="molecule type" value="Genomic_DNA"/>
</dbReference>